<evidence type="ECO:0000256" key="1">
    <source>
        <dbReference type="ARBA" id="ARBA00022801"/>
    </source>
</evidence>
<dbReference type="STRING" id="1121451.DESAM_22357"/>
<dbReference type="GO" id="GO:0031125">
    <property type="term" value="P:rRNA 3'-end processing"/>
    <property type="evidence" value="ECO:0007669"/>
    <property type="project" value="TreeGrafter"/>
</dbReference>
<dbReference type="EMBL" id="FO203522">
    <property type="protein sequence ID" value="CCO24624.1"/>
    <property type="molecule type" value="Genomic_DNA"/>
</dbReference>
<dbReference type="HOGENOM" id="CLU_056349_2_0_7"/>
<gene>
    <name evidence="3" type="ORF">DESAM_22357</name>
</gene>
<name>L0RCZ1_9BACT</name>
<evidence type="ECO:0000259" key="2">
    <source>
        <dbReference type="PROSITE" id="PS51831"/>
    </source>
</evidence>
<dbReference type="CDD" id="cd00077">
    <property type="entry name" value="HDc"/>
    <property type="match status" value="1"/>
</dbReference>
<dbReference type="RefSeq" id="WP_015337224.1">
    <property type="nucleotide sequence ID" value="NC_020055.1"/>
</dbReference>
<keyword evidence="1 3" id="KW-0378">Hydrolase</keyword>
<feature type="domain" description="HD" evidence="2">
    <location>
        <begin position="166"/>
        <end position="286"/>
    </location>
</feature>
<dbReference type="Gene3D" id="1.10.3210.10">
    <property type="entry name" value="Hypothetical protein af1432"/>
    <property type="match status" value="1"/>
</dbReference>
<dbReference type="PATRIC" id="fig|1121451.3.peg.2579"/>
<keyword evidence="4" id="KW-1185">Reference proteome</keyword>
<dbReference type="SMART" id="SM00471">
    <property type="entry name" value="HDc"/>
    <property type="match status" value="1"/>
</dbReference>
<dbReference type="PANTHER" id="PTHR37294">
    <property type="entry name" value="3'-5' EXORIBONUCLEASE YHAM"/>
    <property type="match status" value="1"/>
</dbReference>
<reference evidence="3 4" key="1">
    <citation type="submission" date="2012-10" db="EMBL/GenBank/DDBJ databases">
        <authorList>
            <person name="Genoscope - CEA"/>
        </authorList>
    </citation>
    <scope>NUCLEOTIDE SEQUENCE [LARGE SCALE GENOMIC DNA]</scope>
    <source>
        <strain evidence="4">AM13 / DSM 14728</strain>
    </source>
</reference>
<dbReference type="eggNOG" id="COG3481">
    <property type="taxonomic scope" value="Bacteria"/>
</dbReference>
<dbReference type="PROSITE" id="PS51831">
    <property type="entry name" value="HD"/>
    <property type="match status" value="1"/>
</dbReference>
<dbReference type="Proteomes" id="UP000010808">
    <property type="component" value="Chromosome"/>
</dbReference>
<dbReference type="PANTHER" id="PTHR37294:SF1">
    <property type="entry name" value="3'-5' EXORIBONUCLEASE YHAM"/>
    <property type="match status" value="1"/>
</dbReference>
<sequence length="345" mass="38943">MSQKITYIKDFINGERVKDIFLIADAQMRESRNGPFWNLCLQDKSGTVEAKIWSPLSQSFASLEAGMFIVAGGLVGSYRDKAQLTIEMLEVLDPEYNSLDITDFLPSSPEKPEDMMQDLDYLIAEHMVHPPWKKFCRKVLKDEEIYKRLLNATGAKTVHHAYVGGLLEHTLSVARLCMSICDNYPDVDRQVVLAAAIFHDIGKAWELTGGLTNDFTDEGRLLGHIHLGVEIIDPFLQKSKDLDAKLKLHLKHLILSHHGELAFGAPKRPKTPEAFILHFADNIDAKMNTVFAELDKLEGTGANWTPYQRFLDRYLYKPEKSPDNPSSKCDLKKTEVAQCSLPLKG</sequence>
<dbReference type="InterPro" id="IPR006674">
    <property type="entry name" value="HD_domain"/>
</dbReference>
<protein>
    <submittedName>
        <fullName evidence="3">Metal dependent phosphohydrolase</fullName>
    </submittedName>
</protein>
<dbReference type="OrthoDB" id="9778453at2"/>
<proteinExistence type="predicted"/>
<accession>L0RCZ1</accession>
<dbReference type="SUPFAM" id="SSF109604">
    <property type="entry name" value="HD-domain/PDEase-like"/>
    <property type="match status" value="1"/>
</dbReference>
<dbReference type="InterPro" id="IPR050798">
    <property type="entry name" value="YhaM_exoribonuc/phosphodiest"/>
</dbReference>
<dbReference type="GO" id="GO:0016787">
    <property type="term" value="F:hydrolase activity"/>
    <property type="evidence" value="ECO:0007669"/>
    <property type="project" value="UniProtKB-KW"/>
</dbReference>
<evidence type="ECO:0000313" key="3">
    <source>
        <dbReference type="EMBL" id="CCO24624.1"/>
    </source>
</evidence>
<dbReference type="Pfam" id="PF01966">
    <property type="entry name" value="HD"/>
    <property type="match status" value="1"/>
</dbReference>
<evidence type="ECO:0000313" key="4">
    <source>
        <dbReference type="Proteomes" id="UP000010808"/>
    </source>
</evidence>
<dbReference type="KEGG" id="dhy:DESAM_22357"/>
<dbReference type="AlphaFoldDB" id="L0RCZ1"/>
<dbReference type="InterPro" id="IPR006675">
    <property type="entry name" value="HDIG_dom"/>
</dbReference>
<organism evidence="3 4">
    <name type="scientific">Maridesulfovibrio hydrothermalis AM13 = DSM 14728</name>
    <dbReference type="NCBI Taxonomy" id="1121451"/>
    <lineage>
        <taxon>Bacteria</taxon>
        <taxon>Pseudomonadati</taxon>
        <taxon>Thermodesulfobacteriota</taxon>
        <taxon>Desulfovibrionia</taxon>
        <taxon>Desulfovibrionales</taxon>
        <taxon>Desulfovibrionaceae</taxon>
        <taxon>Maridesulfovibrio</taxon>
    </lineage>
</organism>
<dbReference type="InterPro" id="IPR003607">
    <property type="entry name" value="HD/PDEase_dom"/>
</dbReference>
<dbReference type="CDD" id="cd04492">
    <property type="entry name" value="YhaM_OBF_like"/>
    <property type="match status" value="1"/>
</dbReference>
<dbReference type="NCBIfam" id="TIGR00277">
    <property type="entry name" value="HDIG"/>
    <property type="match status" value="1"/>
</dbReference>